<name>A0A8T3BM21_DENNO</name>
<dbReference type="GO" id="GO:0003887">
    <property type="term" value="F:DNA-directed DNA polymerase activity"/>
    <property type="evidence" value="ECO:0007669"/>
    <property type="project" value="UniProtKB-KW"/>
</dbReference>
<keyword evidence="5" id="KW-0460">Magnesium</keyword>
<feature type="domain" description="Retroviral polymerase SH3-like" evidence="11">
    <location>
        <begin position="30"/>
        <end position="89"/>
    </location>
</feature>
<dbReference type="InterPro" id="IPR039537">
    <property type="entry name" value="Retrotran_Ty1/copia-like"/>
</dbReference>
<gene>
    <name evidence="12" type="ORF">KFK09_009149</name>
</gene>
<protein>
    <recommendedName>
        <fullName evidence="11">Retroviral polymerase SH3-like domain-containing protein</fullName>
    </recommendedName>
</protein>
<dbReference type="GO" id="GO:0003964">
    <property type="term" value="F:RNA-directed DNA polymerase activity"/>
    <property type="evidence" value="ECO:0007669"/>
    <property type="project" value="UniProtKB-KW"/>
</dbReference>
<dbReference type="GO" id="GO:0004519">
    <property type="term" value="F:endonuclease activity"/>
    <property type="evidence" value="ECO:0007669"/>
    <property type="project" value="UniProtKB-KW"/>
</dbReference>
<evidence type="ECO:0000256" key="1">
    <source>
        <dbReference type="ARBA" id="ARBA00022722"/>
    </source>
</evidence>
<keyword evidence="9" id="KW-0233">DNA recombination</keyword>
<dbReference type="EMBL" id="JAGYWB010000007">
    <property type="protein sequence ID" value="KAI0516474.1"/>
    <property type="molecule type" value="Genomic_DNA"/>
</dbReference>
<evidence type="ECO:0000259" key="11">
    <source>
        <dbReference type="Pfam" id="PF25597"/>
    </source>
</evidence>
<dbReference type="Proteomes" id="UP000829196">
    <property type="component" value="Unassembled WGS sequence"/>
</dbReference>
<reference evidence="12" key="1">
    <citation type="journal article" date="2022" name="Front. Genet.">
        <title>Chromosome-Scale Assembly of the Dendrobium nobile Genome Provides Insights Into the Molecular Mechanism of the Biosynthesis of the Medicinal Active Ingredient of Dendrobium.</title>
        <authorList>
            <person name="Xu Q."/>
            <person name="Niu S.-C."/>
            <person name="Li K.-L."/>
            <person name="Zheng P.-J."/>
            <person name="Zhang X.-J."/>
            <person name="Jia Y."/>
            <person name="Liu Y."/>
            <person name="Niu Y.-X."/>
            <person name="Yu L.-H."/>
            <person name="Chen D.-F."/>
            <person name="Zhang G.-Q."/>
        </authorList>
    </citation>
    <scope>NUCLEOTIDE SEQUENCE</scope>
    <source>
        <tissue evidence="12">Leaf</tissue>
    </source>
</reference>
<accession>A0A8T3BM21</accession>
<comment type="caution">
    <text evidence="12">The sequence shown here is derived from an EMBL/GenBank/DDBJ whole genome shotgun (WGS) entry which is preliminary data.</text>
</comment>
<dbReference type="GO" id="GO:0016787">
    <property type="term" value="F:hydrolase activity"/>
    <property type="evidence" value="ECO:0007669"/>
    <property type="project" value="UniProtKB-KW"/>
</dbReference>
<dbReference type="GO" id="GO:0046872">
    <property type="term" value="F:metal ion binding"/>
    <property type="evidence" value="ECO:0007669"/>
    <property type="project" value="UniProtKB-KW"/>
</dbReference>
<feature type="compositionally biased region" description="Polar residues" evidence="10">
    <location>
        <begin position="130"/>
        <end position="150"/>
    </location>
</feature>
<evidence type="ECO:0000256" key="3">
    <source>
        <dbReference type="ARBA" id="ARBA00022759"/>
    </source>
</evidence>
<keyword evidence="7" id="KW-0695">RNA-directed DNA polymerase</keyword>
<dbReference type="GO" id="GO:0015074">
    <property type="term" value="P:DNA integration"/>
    <property type="evidence" value="ECO:0007669"/>
    <property type="project" value="UniProtKB-KW"/>
</dbReference>
<keyword evidence="4" id="KW-0378">Hydrolase</keyword>
<proteinExistence type="predicted"/>
<keyword evidence="8" id="KW-0239">DNA-directed DNA polymerase</keyword>
<keyword evidence="8" id="KW-0548">Nucleotidyltransferase</keyword>
<dbReference type="PANTHER" id="PTHR42648">
    <property type="entry name" value="TRANSPOSASE, PUTATIVE-RELATED"/>
    <property type="match status" value="1"/>
</dbReference>
<dbReference type="GO" id="GO:0006310">
    <property type="term" value="P:DNA recombination"/>
    <property type="evidence" value="ECO:0007669"/>
    <property type="project" value="UniProtKB-KW"/>
</dbReference>
<keyword evidence="2" id="KW-0479">Metal-binding</keyword>
<feature type="region of interest" description="Disordered" evidence="10">
    <location>
        <begin position="127"/>
        <end position="174"/>
    </location>
</feature>
<keyword evidence="8" id="KW-0808">Transferase</keyword>
<dbReference type="PANTHER" id="PTHR42648:SF11">
    <property type="entry name" value="TRANSPOSON TY4-P GAG-POL POLYPROTEIN"/>
    <property type="match status" value="1"/>
</dbReference>
<keyword evidence="13" id="KW-1185">Reference proteome</keyword>
<evidence type="ECO:0000256" key="2">
    <source>
        <dbReference type="ARBA" id="ARBA00022723"/>
    </source>
</evidence>
<evidence type="ECO:0000256" key="5">
    <source>
        <dbReference type="ARBA" id="ARBA00022842"/>
    </source>
</evidence>
<dbReference type="AlphaFoldDB" id="A0A8T3BM21"/>
<evidence type="ECO:0000256" key="9">
    <source>
        <dbReference type="ARBA" id="ARBA00023172"/>
    </source>
</evidence>
<keyword evidence="1" id="KW-0540">Nuclease</keyword>
<evidence type="ECO:0000256" key="4">
    <source>
        <dbReference type="ARBA" id="ARBA00022801"/>
    </source>
</evidence>
<keyword evidence="6" id="KW-0229">DNA integration</keyword>
<organism evidence="12 13">
    <name type="scientific">Dendrobium nobile</name>
    <name type="common">Orchid</name>
    <dbReference type="NCBI Taxonomy" id="94219"/>
    <lineage>
        <taxon>Eukaryota</taxon>
        <taxon>Viridiplantae</taxon>
        <taxon>Streptophyta</taxon>
        <taxon>Embryophyta</taxon>
        <taxon>Tracheophyta</taxon>
        <taxon>Spermatophyta</taxon>
        <taxon>Magnoliopsida</taxon>
        <taxon>Liliopsida</taxon>
        <taxon>Asparagales</taxon>
        <taxon>Orchidaceae</taxon>
        <taxon>Epidendroideae</taxon>
        <taxon>Malaxideae</taxon>
        <taxon>Dendrobiinae</taxon>
        <taxon>Dendrobium</taxon>
    </lineage>
</organism>
<evidence type="ECO:0000313" key="12">
    <source>
        <dbReference type="EMBL" id="KAI0516474.1"/>
    </source>
</evidence>
<evidence type="ECO:0000256" key="8">
    <source>
        <dbReference type="ARBA" id="ARBA00022932"/>
    </source>
</evidence>
<evidence type="ECO:0000256" key="7">
    <source>
        <dbReference type="ARBA" id="ARBA00022918"/>
    </source>
</evidence>
<evidence type="ECO:0000256" key="10">
    <source>
        <dbReference type="SAM" id="MobiDB-lite"/>
    </source>
</evidence>
<evidence type="ECO:0000313" key="13">
    <source>
        <dbReference type="Proteomes" id="UP000829196"/>
    </source>
</evidence>
<dbReference type="InterPro" id="IPR057670">
    <property type="entry name" value="SH3_retrovirus"/>
</dbReference>
<evidence type="ECO:0000256" key="6">
    <source>
        <dbReference type="ARBA" id="ARBA00022908"/>
    </source>
</evidence>
<keyword evidence="3" id="KW-0255">Endonuclease</keyword>
<dbReference type="OrthoDB" id="1751313at2759"/>
<sequence length="238" mass="26968">MSSVNTEHKSPFELFYHSKPELSHLRTFGCECFPHIPAKLWHKLQQTAKPCIFLGYSDKYKGYRCLDAEHNRIITSRHVKFNELSFPFSCNVPVPDPPPGDIYPYLLIPTSPASDFQVNSVKQYKPQDVCATQPTSRTPQPTGSSNSEVASSAEPVIPTVPHKQHPMVTRTKTGSLKPRQRLNLLHTDSLVDTYADPTNFKDAYKHSHWRQAMAAEFYALQQQGTWSLVPRPPHSSPL</sequence>
<dbReference type="Pfam" id="PF25597">
    <property type="entry name" value="SH3_retrovirus"/>
    <property type="match status" value="1"/>
</dbReference>